<dbReference type="OrthoDB" id="9794275at2"/>
<dbReference type="AlphaFoldDB" id="A0A2Z6T7S8"/>
<dbReference type="EMBL" id="BFBY01000001">
    <property type="protein sequence ID" value="GBG04288.1"/>
    <property type="molecule type" value="Genomic_DNA"/>
</dbReference>
<protein>
    <recommendedName>
        <fullName evidence="3">Nitrogen regulatory protein P-II</fullName>
    </recommendedName>
</protein>
<dbReference type="InterPro" id="IPR011322">
    <property type="entry name" value="N-reg_PII-like_a/b"/>
</dbReference>
<dbReference type="PANTHER" id="PTHR38456:SF1">
    <property type="entry name" value="CYCLIC DI-AMP RECEPTOR A"/>
    <property type="match status" value="1"/>
</dbReference>
<sequence length="106" mass="11727">MKLIIAIVQNKDADELAKHFIENDIRATKLATSGGFLKAGNTTFMIGISDERVEQVIDLIKEYSHKREQYLAPNMSMGSTMFAKGVEVEVGGATVFVLPVESFVQF</sequence>
<reference evidence="2" key="1">
    <citation type="submission" date="2018-03" db="EMBL/GenBank/DDBJ databases">
        <title>New taxa in the Lactobacillus gasseri group.</title>
        <authorList>
            <person name="Tanizawa Y."/>
            <person name="Tohno M."/>
            <person name="Endo A."/>
            <person name="Arita M."/>
        </authorList>
    </citation>
    <scope>NUCLEOTIDE SEQUENCE [LARGE SCALE GENOMIC DNA]</scope>
    <source>
        <strain evidence="2">DSM 24759</strain>
    </source>
</reference>
<proteinExistence type="predicted"/>
<dbReference type="Proteomes" id="UP000257317">
    <property type="component" value="Unassembled WGS sequence"/>
</dbReference>
<evidence type="ECO:0008006" key="3">
    <source>
        <dbReference type="Google" id="ProtNLM"/>
    </source>
</evidence>
<accession>A0A2Z6T7S8</accession>
<evidence type="ECO:0000313" key="2">
    <source>
        <dbReference type="Proteomes" id="UP000257317"/>
    </source>
</evidence>
<gene>
    <name evidence="1" type="ORF">LrDSM24759_02020</name>
</gene>
<comment type="caution">
    <text evidence="1">The sequence shown here is derived from an EMBL/GenBank/DDBJ whole genome shotgun (WGS) entry which is preliminary data.</text>
</comment>
<dbReference type="RefSeq" id="WP_117117584.1">
    <property type="nucleotide sequence ID" value="NZ_BFBY01000001.1"/>
</dbReference>
<organism evidence="1 2">
    <name type="scientific">Lactobacillus rodentium</name>
    <dbReference type="NCBI Taxonomy" id="947835"/>
    <lineage>
        <taxon>Bacteria</taxon>
        <taxon>Bacillati</taxon>
        <taxon>Bacillota</taxon>
        <taxon>Bacilli</taxon>
        <taxon>Lactobacillales</taxon>
        <taxon>Lactobacillaceae</taxon>
        <taxon>Lactobacillus</taxon>
    </lineage>
</organism>
<dbReference type="InterPro" id="IPR015867">
    <property type="entry name" value="N-reg_PII/ATP_PRibTrfase_C"/>
</dbReference>
<dbReference type="InterPro" id="IPR010375">
    <property type="entry name" value="CdAMP_rec"/>
</dbReference>
<dbReference type="PANTHER" id="PTHR38456">
    <property type="entry name" value="CYCLIC DI-AMP RECEPTOR A"/>
    <property type="match status" value="1"/>
</dbReference>
<dbReference type="SUPFAM" id="SSF54913">
    <property type="entry name" value="GlnB-like"/>
    <property type="match status" value="1"/>
</dbReference>
<evidence type="ECO:0000313" key="1">
    <source>
        <dbReference type="EMBL" id="GBG04288.1"/>
    </source>
</evidence>
<dbReference type="Pfam" id="PF06153">
    <property type="entry name" value="CdAMP_rec"/>
    <property type="match status" value="1"/>
</dbReference>
<name>A0A2Z6T7S8_9LACO</name>
<dbReference type="Gene3D" id="3.30.70.120">
    <property type="match status" value="1"/>
</dbReference>
<keyword evidence="2" id="KW-1185">Reference proteome</keyword>